<evidence type="ECO:0000256" key="1">
    <source>
        <dbReference type="SAM" id="MobiDB-lite"/>
    </source>
</evidence>
<dbReference type="EMBL" id="RBSQ01000391">
    <property type="protein sequence ID" value="RMS59048.1"/>
    <property type="molecule type" value="Genomic_DNA"/>
</dbReference>
<feature type="region of interest" description="Disordered" evidence="1">
    <location>
        <begin position="377"/>
        <end position="397"/>
    </location>
</feature>
<protein>
    <submittedName>
        <fullName evidence="2">Uncharacterized protein</fullName>
    </submittedName>
</protein>
<gene>
    <name evidence="2" type="ORF">ALP65_00841</name>
</gene>
<evidence type="ECO:0000313" key="2">
    <source>
        <dbReference type="EMBL" id="RMS59048.1"/>
    </source>
</evidence>
<name>A0A3M5EAI0_PSEAI</name>
<comment type="caution">
    <text evidence="2">The sequence shown here is derived from an EMBL/GenBank/DDBJ whole genome shotgun (WGS) entry which is preliminary data.</text>
</comment>
<dbReference type="Proteomes" id="UP000270834">
    <property type="component" value="Unassembled WGS sequence"/>
</dbReference>
<evidence type="ECO:0000313" key="3">
    <source>
        <dbReference type="Proteomes" id="UP000270834"/>
    </source>
</evidence>
<organism evidence="2 3">
    <name type="scientific">Pseudomonas aeruginosa</name>
    <dbReference type="NCBI Taxonomy" id="287"/>
    <lineage>
        <taxon>Bacteria</taxon>
        <taxon>Pseudomonadati</taxon>
        <taxon>Pseudomonadota</taxon>
        <taxon>Gammaproteobacteria</taxon>
        <taxon>Pseudomonadales</taxon>
        <taxon>Pseudomonadaceae</taxon>
        <taxon>Pseudomonas</taxon>
    </lineage>
</organism>
<reference evidence="2 3" key="1">
    <citation type="submission" date="2018-08" db="EMBL/GenBank/DDBJ databases">
        <title>Recombination of ecologically and evolutionarily significant loci maintains genetic cohesion in the Pseudomonas syringae species complex.</title>
        <authorList>
            <person name="Dillon M."/>
            <person name="Thakur S."/>
            <person name="Almeida R.N.D."/>
            <person name="Weir B.S."/>
            <person name="Guttman D.S."/>
        </authorList>
    </citation>
    <scope>NUCLEOTIDE SEQUENCE [LARGE SCALE GENOMIC DNA]</scope>
    <source>
        <strain evidence="2 3">ICMP 7846</strain>
    </source>
</reference>
<accession>A0A3M5EAI0</accession>
<proteinExistence type="predicted"/>
<dbReference type="AlphaFoldDB" id="A0A3M5EAI0"/>
<sequence>MRVVGQVRGGPGHVGGQRAVGLDHLVFLEDVQGRQGGGAGQRVAGIGVRVEEGAQGLVVVVEAPIDGLAGQHRGHRQVATGEGLGQAEEIRGDAGLLAGEHRPGAAEAHRDLVVDQVHAIAVAGFAQQLEVDRVVHAHAAGALDQRFDDDRGDLVVPFGQGALHVGEHVPRMFFPAHAVRTQEAVRAGHLDGVEQQRLVGFGEQRHVAHRHRRDGFAVVAVGQGDEALLARPAAIEPEVVAHLQRDLDARRAAVGVEHPVEPRRGDLHQSLRQLDHRLVAESGEDHVLQLVDLVLDALVDARVGVTEHIDPPGTDRVDVALAFEILQPDAFAAADRDHRQAFVVFHLGTGMPEYVQVALHPVGVKAHGLSPRIDRQSLCNGGEMNNPAGWDTSDSSRRRTPMVAQTALAYAARRCVFAFFLGSPVCR</sequence>